<dbReference type="CDD" id="cd11068">
    <property type="entry name" value="CYP120A1"/>
    <property type="match status" value="1"/>
</dbReference>
<feature type="domain" description="Flavodoxin-like" evidence="19">
    <location>
        <begin position="496"/>
        <end position="636"/>
    </location>
</feature>
<feature type="region of interest" description="Disordered" evidence="18">
    <location>
        <begin position="461"/>
        <end position="498"/>
    </location>
</feature>
<dbReference type="CDD" id="cd06206">
    <property type="entry name" value="bifunctional_CYPOR"/>
    <property type="match status" value="1"/>
</dbReference>
<dbReference type="InterPro" id="IPR008254">
    <property type="entry name" value="Flavodoxin/NO_synth"/>
</dbReference>
<evidence type="ECO:0000256" key="16">
    <source>
        <dbReference type="ARBA" id="ARBA00049342"/>
    </source>
</evidence>
<keyword evidence="9 17" id="KW-0479">Metal-binding</keyword>
<dbReference type="PRINTS" id="PR00463">
    <property type="entry name" value="EP450I"/>
</dbReference>
<evidence type="ECO:0000256" key="12">
    <source>
        <dbReference type="ARBA" id="ARBA00023002"/>
    </source>
</evidence>
<dbReference type="InterPro" id="IPR036396">
    <property type="entry name" value="Cyt_P450_sf"/>
</dbReference>
<dbReference type="InterPro" id="IPR017938">
    <property type="entry name" value="Riboflavin_synthase-like_b-brl"/>
</dbReference>
<dbReference type="GO" id="GO:0003958">
    <property type="term" value="F:NADPH-hemoprotein reductase activity"/>
    <property type="evidence" value="ECO:0007669"/>
    <property type="project" value="UniProtKB-EC"/>
</dbReference>
<dbReference type="InterPro" id="IPR002401">
    <property type="entry name" value="Cyt_P450_E_grp-I"/>
</dbReference>
<keyword evidence="5" id="KW-0813">Transport</keyword>
<dbReference type="FunFam" id="1.10.630.10:FF:000040">
    <property type="entry name" value="Bifunctional cytochrome P450/NADPH--P450 reductase"/>
    <property type="match status" value="1"/>
</dbReference>
<dbReference type="InterPro" id="IPR029039">
    <property type="entry name" value="Flavoprotein-like_sf"/>
</dbReference>
<dbReference type="GO" id="GO:0020037">
    <property type="term" value="F:heme binding"/>
    <property type="evidence" value="ECO:0007669"/>
    <property type="project" value="InterPro"/>
</dbReference>
<keyword evidence="12" id="KW-0560">Oxidoreductase</keyword>
<dbReference type="GO" id="GO:0005506">
    <property type="term" value="F:iron ion binding"/>
    <property type="evidence" value="ECO:0007669"/>
    <property type="project" value="InterPro"/>
</dbReference>
<comment type="catalytic activity">
    <reaction evidence="16">
        <text>2 oxidized [cytochrome P450] + NADPH = 2 reduced [cytochrome P450] + NADP(+) + H(+)</text>
        <dbReference type="Rhea" id="RHEA:24040"/>
        <dbReference type="Rhea" id="RHEA-COMP:14627"/>
        <dbReference type="Rhea" id="RHEA-COMP:14628"/>
        <dbReference type="ChEBI" id="CHEBI:15378"/>
        <dbReference type="ChEBI" id="CHEBI:55376"/>
        <dbReference type="ChEBI" id="CHEBI:57783"/>
        <dbReference type="ChEBI" id="CHEBI:58349"/>
        <dbReference type="ChEBI" id="CHEBI:60344"/>
        <dbReference type="EC" id="1.6.2.4"/>
    </reaction>
</comment>
<evidence type="ECO:0000256" key="1">
    <source>
        <dbReference type="ARBA" id="ARBA00001917"/>
    </source>
</evidence>
<name>A0A4R0S2S8_9APHY</name>
<reference evidence="21 22" key="1">
    <citation type="submission" date="2018-11" db="EMBL/GenBank/DDBJ databases">
        <title>Genome assembly of Steccherinum ochraceum LE-BIN_3174, the white-rot fungus of the Steccherinaceae family (The Residual Polyporoid clade, Polyporales, Basidiomycota).</title>
        <authorList>
            <person name="Fedorova T.V."/>
            <person name="Glazunova O.A."/>
            <person name="Landesman E.O."/>
            <person name="Moiseenko K.V."/>
            <person name="Psurtseva N.V."/>
            <person name="Savinova O.S."/>
            <person name="Shakhova N.V."/>
            <person name="Tyazhelova T.V."/>
            <person name="Vasina D.V."/>
        </authorList>
    </citation>
    <scope>NUCLEOTIDE SEQUENCE [LARGE SCALE GENOMIC DNA]</scope>
    <source>
        <strain evidence="21 22">LE-BIN_3174</strain>
    </source>
</reference>
<dbReference type="OrthoDB" id="1470350at2759"/>
<proteinExistence type="inferred from homology"/>
<dbReference type="InterPro" id="IPR023173">
    <property type="entry name" value="NADPH_Cyt_P450_Rdtase_alpha"/>
</dbReference>
<dbReference type="SUPFAM" id="SSF48264">
    <property type="entry name" value="Cytochrome P450"/>
    <property type="match status" value="1"/>
</dbReference>
<dbReference type="Gene3D" id="2.40.30.10">
    <property type="entry name" value="Translation factors"/>
    <property type="match status" value="1"/>
</dbReference>
<comment type="cofactor">
    <cofactor evidence="3">
        <name>FAD</name>
        <dbReference type="ChEBI" id="CHEBI:57692"/>
    </cofactor>
</comment>
<comment type="similarity">
    <text evidence="4">In the N-terminal section; belongs to the cytochrome P450 family.</text>
</comment>
<evidence type="ECO:0000256" key="2">
    <source>
        <dbReference type="ARBA" id="ARBA00001971"/>
    </source>
</evidence>
<dbReference type="FunFam" id="2.40.30.10:FF:000198">
    <property type="entry name" value="Bifunctional cytochrome P450/NADPH--P450 reductase"/>
    <property type="match status" value="1"/>
</dbReference>
<evidence type="ECO:0000256" key="10">
    <source>
        <dbReference type="ARBA" id="ARBA00022827"/>
    </source>
</evidence>
<dbReference type="InterPro" id="IPR039261">
    <property type="entry name" value="FNR_nucleotide-bd"/>
</dbReference>
<evidence type="ECO:0000256" key="14">
    <source>
        <dbReference type="ARBA" id="ARBA00023033"/>
    </source>
</evidence>
<dbReference type="PROSITE" id="PS51384">
    <property type="entry name" value="FAD_FR"/>
    <property type="match status" value="1"/>
</dbReference>
<dbReference type="PANTHER" id="PTHR19384:SF127">
    <property type="entry name" value="BIFUNCTIONAL CYTOCHROME P450_NADPH--P450 REDUCTASE"/>
    <property type="match status" value="1"/>
</dbReference>
<dbReference type="Pfam" id="PF00175">
    <property type="entry name" value="NAD_binding_1"/>
    <property type="match status" value="1"/>
</dbReference>
<dbReference type="GO" id="GO:0010181">
    <property type="term" value="F:FMN binding"/>
    <property type="evidence" value="ECO:0007669"/>
    <property type="project" value="InterPro"/>
</dbReference>
<dbReference type="PRINTS" id="PR00385">
    <property type="entry name" value="P450"/>
</dbReference>
<dbReference type="SUPFAM" id="SSF52218">
    <property type="entry name" value="Flavoproteins"/>
    <property type="match status" value="1"/>
</dbReference>
<dbReference type="Gene3D" id="1.20.990.10">
    <property type="entry name" value="NADPH-cytochrome p450 Reductase, Chain A, domain 3"/>
    <property type="match status" value="1"/>
</dbReference>
<keyword evidence="14" id="KW-0503">Monooxygenase</keyword>
<keyword evidence="11" id="KW-0521">NADP</keyword>
<evidence type="ECO:0000256" key="9">
    <source>
        <dbReference type="ARBA" id="ARBA00022723"/>
    </source>
</evidence>
<evidence type="ECO:0000259" key="19">
    <source>
        <dbReference type="PROSITE" id="PS50902"/>
    </source>
</evidence>
<evidence type="ECO:0000256" key="15">
    <source>
        <dbReference type="ARBA" id="ARBA00047827"/>
    </source>
</evidence>
<dbReference type="InterPro" id="IPR003097">
    <property type="entry name" value="CysJ-like_FAD-binding"/>
</dbReference>
<accession>A0A4R0S2S8</accession>
<dbReference type="InterPro" id="IPR001433">
    <property type="entry name" value="OxRdtase_FAD/NAD-bd"/>
</dbReference>
<comment type="cofactor">
    <cofactor evidence="2 17">
        <name>heme</name>
        <dbReference type="ChEBI" id="CHEBI:30413"/>
    </cofactor>
</comment>
<keyword evidence="8" id="KW-0288">FMN</keyword>
<comment type="caution">
    <text evidence="21">The sequence shown here is derived from an EMBL/GenBank/DDBJ whole genome shotgun (WGS) entry which is preliminary data.</text>
</comment>
<dbReference type="InterPro" id="IPR023206">
    <property type="entry name" value="Bifunctional_P450_P450_red"/>
</dbReference>
<feature type="domain" description="FAD-binding FR-type" evidence="20">
    <location>
        <begin position="675"/>
        <end position="904"/>
    </location>
</feature>
<evidence type="ECO:0000256" key="5">
    <source>
        <dbReference type="ARBA" id="ARBA00022448"/>
    </source>
</evidence>
<keyword evidence="13 17" id="KW-0408">Iron</keyword>
<keyword evidence="22" id="KW-1185">Reference proteome</keyword>
<dbReference type="Proteomes" id="UP000292702">
    <property type="component" value="Unassembled WGS sequence"/>
</dbReference>
<keyword evidence="6 17" id="KW-0349">Heme</keyword>
<dbReference type="InterPro" id="IPR017972">
    <property type="entry name" value="Cyt_P450_CS"/>
</dbReference>
<evidence type="ECO:0000256" key="13">
    <source>
        <dbReference type="ARBA" id="ARBA00023004"/>
    </source>
</evidence>
<gene>
    <name evidence="21" type="ORF">EIP91_000090</name>
</gene>
<dbReference type="Pfam" id="PF00258">
    <property type="entry name" value="Flavodoxin_1"/>
    <property type="match status" value="1"/>
</dbReference>
<dbReference type="GO" id="GO:0050660">
    <property type="term" value="F:flavin adenine dinucleotide binding"/>
    <property type="evidence" value="ECO:0007669"/>
    <property type="project" value="TreeGrafter"/>
</dbReference>
<evidence type="ECO:0000259" key="20">
    <source>
        <dbReference type="PROSITE" id="PS51384"/>
    </source>
</evidence>
<dbReference type="PIRSF" id="PIRSF000209">
    <property type="entry name" value="Bifunctional_P450_P450R"/>
    <property type="match status" value="1"/>
</dbReference>
<dbReference type="STRING" id="92696.A0A4R0S2S8"/>
<evidence type="ECO:0000313" key="22">
    <source>
        <dbReference type="Proteomes" id="UP000292702"/>
    </source>
</evidence>
<feature type="binding site" description="axial binding residue" evidence="17">
    <location>
        <position position="407"/>
    </location>
    <ligand>
        <name>heme</name>
        <dbReference type="ChEBI" id="CHEBI:30413"/>
    </ligand>
    <ligandPart>
        <name>Fe</name>
        <dbReference type="ChEBI" id="CHEBI:18248"/>
    </ligandPart>
</feature>
<protein>
    <submittedName>
        <fullName evidence="21">Uncharacterized protein</fullName>
    </submittedName>
</protein>
<evidence type="ECO:0000256" key="3">
    <source>
        <dbReference type="ARBA" id="ARBA00001974"/>
    </source>
</evidence>
<dbReference type="Gene3D" id="3.40.50.360">
    <property type="match status" value="1"/>
</dbReference>
<evidence type="ECO:0000256" key="4">
    <source>
        <dbReference type="ARBA" id="ARBA00010018"/>
    </source>
</evidence>
<evidence type="ECO:0000313" key="21">
    <source>
        <dbReference type="EMBL" id="TCD71958.1"/>
    </source>
</evidence>
<evidence type="ECO:0000256" key="17">
    <source>
        <dbReference type="PIRSR" id="PIRSR000209-1"/>
    </source>
</evidence>
<dbReference type="PANTHER" id="PTHR19384">
    <property type="entry name" value="NITRIC OXIDE SYNTHASE-RELATED"/>
    <property type="match status" value="1"/>
</dbReference>
<dbReference type="Gene3D" id="1.10.630.10">
    <property type="entry name" value="Cytochrome P450"/>
    <property type="match status" value="1"/>
</dbReference>
<evidence type="ECO:0000256" key="11">
    <source>
        <dbReference type="ARBA" id="ARBA00022857"/>
    </source>
</evidence>
<keyword evidence="10" id="KW-0274">FAD</keyword>
<organism evidence="21 22">
    <name type="scientific">Steccherinum ochraceum</name>
    <dbReference type="NCBI Taxonomy" id="92696"/>
    <lineage>
        <taxon>Eukaryota</taxon>
        <taxon>Fungi</taxon>
        <taxon>Dikarya</taxon>
        <taxon>Basidiomycota</taxon>
        <taxon>Agaricomycotina</taxon>
        <taxon>Agaricomycetes</taxon>
        <taxon>Polyporales</taxon>
        <taxon>Steccherinaceae</taxon>
        <taxon>Steccherinum</taxon>
    </lineage>
</organism>
<dbReference type="SUPFAM" id="SSF63380">
    <property type="entry name" value="Riboflavin synthase domain-like"/>
    <property type="match status" value="1"/>
</dbReference>
<dbReference type="InterPro" id="IPR017927">
    <property type="entry name" value="FAD-bd_FR_type"/>
</dbReference>
<dbReference type="PROSITE" id="PS50902">
    <property type="entry name" value="FLAVODOXIN_LIKE"/>
    <property type="match status" value="1"/>
</dbReference>
<evidence type="ECO:0000256" key="18">
    <source>
        <dbReference type="SAM" id="MobiDB-lite"/>
    </source>
</evidence>
<comment type="catalytic activity">
    <reaction evidence="15">
        <text>an organic molecule + reduced [NADPH--hemoprotein reductase] + O2 = an alcohol + oxidized [NADPH--hemoprotein reductase] + H2O + H(+)</text>
        <dbReference type="Rhea" id="RHEA:17149"/>
        <dbReference type="Rhea" id="RHEA-COMP:11964"/>
        <dbReference type="Rhea" id="RHEA-COMP:11965"/>
        <dbReference type="ChEBI" id="CHEBI:15377"/>
        <dbReference type="ChEBI" id="CHEBI:15378"/>
        <dbReference type="ChEBI" id="CHEBI:15379"/>
        <dbReference type="ChEBI" id="CHEBI:30879"/>
        <dbReference type="ChEBI" id="CHEBI:57618"/>
        <dbReference type="ChEBI" id="CHEBI:58210"/>
        <dbReference type="ChEBI" id="CHEBI:142491"/>
        <dbReference type="EC" id="1.14.14.1"/>
    </reaction>
</comment>
<dbReference type="InterPro" id="IPR001128">
    <property type="entry name" value="Cyt_P450"/>
</dbReference>
<keyword evidence="7" id="KW-0285">Flavoprotein</keyword>
<dbReference type="Pfam" id="PF00067">
    <property type="entry name" value="p450"/>
    <property type="match status" value="1"/>
</dbReference>
<evidence type="ECO:0000256" key="6">
    <source>
        <dbReference type="ARBA" id="ARBA00022617"/>
    </source>
</evidence>
<dbReference type="Pfam" id="PF00667">
    <property type="entry name" value="FAD_binding_1"/>
    <property type="match status" value="1"/>
</dbReference>
<evidence type="ECO:0000256" key="7">
    <source>
        <dbReference type="ARBA" id="ARBA00022630"/>
    </source>
</evidence>
<dbReference type="GO" id="GO:0005829">
    <property type="term" value="C:cytosol"/>
    <property type="evidence" value="ECO:0007669"/>
    <property type="project" value="TreeGrafter"/>
</dbReference>
<dbReference type="PROSITE" id="PS00086">
    <property type="entry name" value="CYTOCHROME_P450"/>
    <property type="match status" value="1"/>
</dbReference>
<dbReference type="AlphaFoldDB" id="A0A4R0S2S8"/>
<dbReference type="Gene3D" id="3.40.50.80">
    <property type="entry name" value="Nucleotide-binding domain of ferredoxin-NADP reductase (FNR) module"/>
    <property type="match status" value="1"/>
</dbReference>
<dbReference type="SUPFAM" id="SSF52343">
    <property type="entry name" value="Ferredoxin reductase-like, C-terminal NADP-linked domain"/>
    <property type="match status" value="1"/>
</dbReference>
<dbReference type="EMBL" id="RWJN01000001">
    <property type="protein sequence ID" value="TCD71958.1"/>
    <property type="molecule type" value="Genomic_DNA"/>
</dbReference>
<dbReference type="GO" id="GO:0070330">
    <property type="term" value="F:aromatase activity"/>
    <property type="evidence" value="ECO:0007669"/>
    <property type="project" value="InterPro"/>
</dbReference>
<sequence length="1061" mass="117431">MTTPIPSPPGLPILGHATMIDKDLALKSFRNWATQYGEIYRLNILTDRRVVVINTYELLNEVCNDERFYKSLGGPLEETRTGLLDGLFTAYHGEANWGPAHRLLMPAFGVTAVRSMFDDMLDIASQLVLKWERFGQAAKLDPAEDFTRLTLDTIALTSMSYRINSFYRARLPKSDSKATAMLDFLIESGLRANRPAIVNAMMRSSRYKYEQDIKIMSDLADEIVADRKKNPIDKPDLLNLMLNEKDHKTGLGLSDENIRYNLLTFLVAGHETTSGTLTFAVYYLLKYPDTMRKLREEIDSVLGDEVMQASDLSKLPYCLAVLREALRLRAPASMRTAKPFEDTVIGGGKYFIDKDMTIAANIWDIHRDPKVWGDDAEEFKPERMMNGKFEALPPNAWQPFGFGSRACIGRALAIQEAQIALACVVQKFNLSMADPNYELQLKQSLTLKPNHFYIHASPRADKAHLRISQPSTSAPKGPPAKGPNSAPGSQDGGHPLHVLYGSNTGSSESFAQRIASDAVHYGFNAKLGTLDSAANRLPTDRPVVIVTASFEGQPADNAAAFVEWIENLSGPQFSNLRYAVFGCGNREWVQTYQRIPRLVDTRLGELGGTNILERGEGDASAGTFFESFDKWEEDLFEALSKEYSTTVSEETNAGLGIEVTSIDAGTGRASALRQTDAALGTVVETRLLTAPGAPAKRHIEFDLPEGMGYRAGDYLAILPTNPQRNVQRVLNHFKLSAEQEVTLSSSGPTSLPVDKPISVLQLFSGYVELSQPATTRDLTILTQTESSADTSGKLRVMSANFNETIANKRLSILDILEDHPDIKLPLGSFIAMLPTMRIRQYSISSSPLWNARRVSLTVSILESTSISGRSEIFLGVASTYLASLKPGDKAQVAVRNSSTTFHPPDDVSVPMVVFCAGSGLAPMRGFIQERALQKSKGKDVAQVLLFFGCRKPDEDYLYSDTDLKAWQELGVLDVRPAFSRKTENSEGCKYVQDRVWHDRTDIHKAYDAGAKLFTCGSRRVANGLKETLTAIIKEREQVSDEMAATLYQRATASRYATDIFD</sequence>
<comment type="cofactor">
    <cofactor evidence="1">
        <name>FMN</name>
        <dbReference type="ChEBI" id="CHEBI:58210"/>
    </cofactor>
</comment>
<evidence type="ECO:0000256" key="8">
    <source>
        <dbReference type="ARBA" id="ARBA00022643"/>
    </source>
</evidence>